<dbReference type="PANTHER" id="PTHR11564:SF5">
    <property type="entry name" value="SIGNAL RECOGNITION PARTICLE SUBUNIT SRP54"/>
    <property type="match status" value="1"/>
</dbReference>
<evidence type="ECO:0000256" key="7">
    <source>
        <dbReference type="ARBA" id="ARBA00022824"/>
    </source>
</evidence>
<reference evidence="15 16" key="1">
    <citation type="journal article" date="2015" name="Sci. Rep.">
        <title>Genome of the facultative scuticociliatosis pathogen Pseudocohnilembus persalinus provides insight into its virulence through horizontal gene transfer.</title>
        <authorList>
            <person name="Xiong J."/>
            <person name="Wang G."/>
            <person name="Cheng J."/>
            <person name="Tian M."/>
            <person name="Pan X."/>
            <person name="Warren A."/>
            <person name="Jiang C."/>
            <person name="Yuan D."/>
            <person name="Miao W."/>
        </authorList>
    </citation>
    <scope>NUCLEOTIDE SEQUENCE [LARGE SCALE GENOMIC DNA]</scope>
    <source>
        <strain evidence="15">36N120E</strain>
    </source>
</reference>
<protein>
    <recommendedName>
        <fullName evidence="13">Signal recognition particle 54 kDa protein</fullName>
    </recommendedName>
</protein>
<dbReference type="InterPro" id="IPR000897">
    <property type="entry name" value="SRP54_GTPase_dom"/>
</dbReference>
<evidence type="ECO:0000256" key="9">
    <source>
        <dbReference type="ARBA" id="ARBA00023134"/>
    </source>
</evidence>
<keyword evidence="7" id="KW-0256">Endoplasmic reticulum</keyword>
<dbReference type="Pfam" id="PF02881">
    <property type="entry name" value="SRP54_N"/>
    <property type="match status" value="1"/>
</dbReference>
<evidence type="ECO:0000256" key="8">
    <source>
        <dbReference type="ARBA" id="ARBA00022884"/>
    </source>
</evidence>
<dbReference type="Pfam" id="PF02978">
    <property type="entry name" value="SRP_SPB"/>
    <property type="match status" value="1"/>
</dbReference>
<dbReference type="FunCoup" id="A0A0V0R695">
    <property type="interactions" value="379"/>
</dbReference>
<dbReference type="InterPro" id="IPR036225">
    <property type="entry name" value="SRP/SRP_N"/>
</dbReference>
<comment type="subcellular location">
    <subcellularLocation>
        <location evidence="2 13">Cytoplasm</location>
    </subcellularLocation>
    <subcellularLocation>
        <location evidence="1">Endoplasmic reticulum</location>
    </subcellularLocation>
</comment>
<dbReference type="InterPro" id="IPR027417">
    <property type="entry name" value="P-loop_NTPase"/>
</dbReference>
<dbReference type="InterPro" id="IPR004125">
    <property type="entry name" value="Signal_recog_particle_SRP54_M"/>
</dbReference>
<dbReference type="AlphaFoldDB" id="A0A0V0R695"/>
<dbReference type="CDD" id="cd17875">
    <property type="entry name" value="SRP54_G"/>
    <property type="match status" value="1"/>
</dbReference>
<accession>A0A0V0R695</accession>
<comment type="domain">
    <text evidence="13">The M domain binds the 7SL RNA in presence of SRP19 and binds the signal sequence of presecretory proteins.</text>
</comment>
<dbReference type="InterPro" id="IPR013822">
    <property type="entry name" value="Signal_recog_particl_SRP54_hlx"/>
</dbReference>
<evidence type="ECO:0000256" key="4">
    <source>
        <dbReference type="ARBA" id="ARBA00022490"/>
    </source>
</evidence>
<evidence type="ECO:0000256" key="12">
    <source>
        <dbReference type="ARBA" id="ARBA00048157"/>
    </source>
</evidence>
<dbReference type="HAMAP" id="MF_00306">
    <property type="entry name" value="SRP54"/>
    <property type="match status" value="1"/>
</dbReference>
<dbReference type="OMA" id="GMTGQDA"/>
<keyword evidence="11 13" id="KW-0687">Ribonucleoprotein</keyword>
<keyword evidence="4 13" id="KW-0963">Cytoplasm</keyword>
<dbReference type="GO" id="GO:0005525">
    <property type="term" value="F:GTP binding"/>
    <property type="evidence" value="ECO:0007669"/>
    <property type="project" value="UniProtKB-UniRule"/>
</dbReference>
<dbReference type="InterPro" id="IPR042101">
    <property type="entry name" value="SRP54_N_sf"/>
</dbReference>
<dbReference type="SUPFAM" id="SSF52540">
    <property type="entry name" value="P-loop containing nucleoside triphosphate hydrolases"/>
    <property type="match status" value="1"/>
</dbReference>
<evidence type="ECO:0000256" key="10">
    <source>
        <dbReference type="ARBA" id="ARBA00023135"/>
    </source>
</evidence>
<comment type="domain">
    <text evidence="13">The NG domain, also named G domain, is a special guanosine triphosphatase (GTPase) domain, which binds GTP and forms a guanosine 5'-triphosphate (GTP)-dependent complex with a homologous NG domain in the SRP receptor subunit SRPRA. The two NG domains undergo cooperative rearrangements upon their assembly, which culminate in the reciprocal activation of the GTPase activity of one another. SRP receptor compaction upon binding with cargo-loaded SRP and GTPase rearrangement drive SRP-mediated cotranslational protein translocation into the ER.</text>
</comment>
<dbReference type="Gene3D" id="3.40.50.300">
    <property type="entry name" value="P-loop containing nucleotide triphosphate hydrolases"/>
    <property type="match status" value="1"/>
</dbReference>
<evidence type="ECO:0000313" key="16">
    <source>
        <dbReference type="Proteomes" id="UP000054937"/>
    </source>
</evidence>
<gene>
    <name evidence="15" type="ORF">PPERSA_02560</name>
</gene>
<comment type="caution">
    <text evidence="15">The sequence shown here is derived from an EMBL/GenBank/DDBJ whole genome shotgun (WGS) entry which is preliminary data.</text>
</comment>
<keyword evidence="9 13" id="KW-0342">GTP-binding</keyword>
<evidence type="ECO:0000256" key="2">
    <source>
        <dbReference type="ARBA" id="ARBA00004496"/>
    </source>
</evidence>
<comment type="function">
    <text evidence="13">Component of the signal recognition particle (SRP) complex, a ribonucleoprotein complex that mediates the cotranslational targeting of secretory and membrane proteins to the endoplasmic reticulum (ER).</text>
</comment>
<organism evidence="15 16">
    <name type="scientific">Pseudocohnilembus persalinus</name>
    <name type="common">Ciliate</name>
    <dbReference type="NCBI Taxonomy" id="266149"/>
    <lineage>
        <taxon>Eukaryota</taxon>
        <taxon>Sar</taxon>
        <taxon>Alveolata</taxon>
        <taxon>Ciliophora</taxon>
        <taxon>Intramacronucleata</taxon>
        <taxon>Oligohymenophorea</taxon>
        <taxon>Scuticociliatia</taxon>
        <taxon>Philasterida</taxon>
        <taxon>Pseudocohnilembidae</taxon>
        <taxon>Pseudocohnilembus</taxon>
    </lineage>
</organism>
<dbReference type="PANTHER" id="PTHR11564">
    <property type="entry name" value="SIGNAL RECOGNITION PARTICLE 54K PROTEIN SRP54"/>
    <property type="match status" value="1"/>
</dbReference>
<keyword evidence="5 13" id="KW-0547">Nucleotide-binding</keyword>
<evidence type="ECO:0000259" key="14">
    <source>
        <dbReference type="PROSITE" id="PS00300"/>
    </source>
</evidence>
<evidence type="ECO:0000256" key="13">
    <source>
        <dbReference type="RuleBase" id="RU364034"/>
    </source>
</evidence>
<proteinExistence type="inferred from homology"/>
<dbReference type="SUPFAM" id="SSF47446">
    <property type="entry name" value="Signal peptide-binding domain"/>
    <property type="match status" value="1"/>
</dbReference>
<dbReference type="GO" id="GO:0005783">
    <property type="term" value="C:endoplasmic reticulum"/>
    <property type="evidence" value="ECO:0007669"/>
    <property type="project" value="UniProtKB-SubCell"/>
</dbReference>
<comment type="similarity">
    <text evidence="3 13">Belongs to the GTP-binding SRP family. SRP54 subfamily.</text>
</comment>
<dbReference type="FunFam" id="3.40.50.300:FF:000022">
    <property type="entry name" value="Signal recognition particle 54 kDa subunit"/>
    <property type="match status" value="1"/>
</dbReference>
<evidence type="ECO:0000256" key="5">
    <source>
        <dbReference type="ARBA" id="ARBA00022741"/>
    </source>
</evidence>
<dbReference type="GO" id="GO:0005786">
    <property type="term" value="C:signal recognition particle, endoplasmic reticulum targeting"/>
    <property type="evidence" value="ECO:0007669"/>
    <property type="project" value="UniProtKB-UniRule"/>
</dbReference>
<evidence type="ECO:0000313" key="15">
    <source>
        <dbReference type="EMBL" id="KRX09688.1"/>
    </source>
</evidence>
<dbReference type="InterPro" id="IPR036891">
    <property type="entry name" value="Signal_recog_part_SRP54_M_sf"/>
</dbReference>
<dbReference type="SMART" id="SM00963">
    <property type="entry name" value="SRP54_N"/>
    <property type="match status" value="1"/>
</dbReference>
<dbReference type="GO" id="GO:0008312">
    <property type="term" value="F:7S RNA binding"/>
    <property type="evidence" value="ECO:0007669"/>
    <property type="project" value="UniProtKB-UniRule"/>
</dbReference>
<dbReference type="Gene3D" id="1.20.120.140">
    <property type="entry name" value="Signal recognition particle SRP54, nucleotide-binding domain"/>
    <property type="match status" value="1"/>
</dbReference>
<dbReference type="Proteomes" id="UP000054937">
    <property type="component" value="Unassembled WGS sequence"/>
</dbReference>
<dbReference type="EMBL" id="LDAU01000044">
    <property type="protein sequence ID" value="KRX09688.1"/>
    <property type="molecule type" value="Genomic_DNA"/>
</dbReference>
<dbReference type="Pfam" id="PF00448">
    <property type="entry name" value="SRP54"/>
    <property type="match status" value="1"/>
</dbReference>
<comment type="catalytic activity">
    <reaction evidence="12">
        <text>GTP + H2O = GDP + phosphate + H(+)</text>
        <dbReference type="Rhea" id="RHEA:19669"/>
        <dbReference type="ChEBI" id="CHEBI:15377"/>
        <dbReference type="ChEBI" id="CHEBI:15378"/>
        <dbReference type="ChEBI" id="CHEBI:37565"/>
        <dbReference type="ChEBI" id="CHEBI:43474"/>
        <dbReference type="ChEBI" id="CHEBI:58189"/>
        <dbReference type="EC" id="3.6.5.4"/>
    </reaction>
    <physiologicalReaction direction="left-to-right" evidence="12">
        <dbReference type="Rhea" id="RHEA:19670"/>
    </physiologicalReaction>
</comment>
<feature type="domain" description="SRP54-type proteins GTP-binding" evidence="14">
    <location>
        <begin position="268"/>
        <end position="281"/>
    </location>
</feature>
<evidence type="ECO:0000256" key="3">
    <source>
        <dbReference type="ARBA" id="ARBA00005450"/>
    </source>
</evidence>
<evidence type="ECO:0000256" key="1">
    <source>
        <dbReference type="ARBA" id="ARBA00004240"/>
    </source>
</evidence>
<evidence type="ECO:0000256" key="11">
    <source>
        <dbReference type="ARBA" id="ARBA00023274"/>
    </source>
</evidence>
<dbReference type="GO" id="GO:0006616">
    <property type="term" value="P:SRP-dependent cotranslational protein targeting to membrane, translocation"/>
    <property type="evidence" value="ECO:0007669"/>
    <property type="project" value="TreeGrafter"/>
</dbReference>
<keyword evidence="10 13" id="KW-0733">Signal recognition particle</keyword>
<dbReference type="OrthoDB" id="10250817at2759"/>
<dbReference type="SMART" id="SM00962">
    <property type="entry name" value="SRP54"/>
    <property type="match status" value="1"/>
</dbReference>
<dbReference type="GO" id="GO:0003924">
    <property type="term" value="F:GTPase activity"/>
    <property type="evidence" value="ECO:0007669"/>
    <property type="project" value="UniProtKB-UniRule"/>
</dbReference>
<dbReference type="PROSITE" id="PS00300">
    <property type="entry name" value="SRP54"/>
    <property type="match status" value="1"/>
</dbReference>
<dbReference type="NCBIfam" id="TIGR01425">
    <property type="entry name" value="SRP54_euk"/>
    <property type="match status" value="1"/>
</dbReference>
<dbReference type="InParanoid" id="A0A0V0R695"/>
<keyword evidence="6" id="KW-0378">Hydrolase</keyword>
<dbReference type="GO" id="GO:0005829">
    <property type="term" value="C:cytosol"/>
    <property type="evidence" value="ECO:0007669"/>
    <property type="project" value="TreeGrafter"/>
</dbReference>
<sequence length="537" mass="58706">MVLVELGKKINSALSKLNKQSTVDEDLLKEVLQEIAIALLQADVNAKYVSQLRQNITAQFKINQESGQNVRKMVQQSVVQELSGMLDAGKQPFQPKRGKCNVVMFVGLQGSGKTTSCTKYANYWKSKGWRVALVCADTFRAGAFDQLKQNATKIRVPFYGSYSETDPVAISEEGVSQFKKDNFEIIIVDTSGRHKQEAELFEEMQQVDAAVSPDEIIFVMDSSIGQACYDQAKAFRSCVKVGSVIITKLDGHAKGGGALSAVAATESPITFIGTGEQFEDLEKFEPESFIKRLLGMGDMKKLIEKVTDVVNMDEQGNLVNNIMKGKFSFQDLYSQFQSILKLGSLSNFMSLMPGMGSGVLSPENEKDSIKKVKRFMNIMDSMTMEERESKVKLNNSRIYRIAMGSGTSMQEVEQLIVEHKRLAGLVGKFTNLGGKDGNIKNQLQRNPNQLAGKLGNAINPQMLQQMGGMGNVMNMVKEMGNMEGIGDMMKGMMGGGGMPDMGALQGMMSKMGGLGGLQSMLGGGGGQMPKGIPKKRR</sequence>
<dbReference type="GO" id="GO:0030942">
    <property type="term" value="F:endoplasmic reticulum signal peptide binding"/>
    <property type="evidence" value="ECO:0007669"/>
    <property type="project" value="TreeGrafter"/>
</dbReference>
<dbReference type="InterPro" id="IPR022941">
    <property type="entry name" value="SRP54"/>
</dbReference>
<evidence type="ECO:0000256" key="6">
    <source>
        <dbReference type="ARBA" id="ARBA00022801"/>
    </source>
</evidence>
<keyword evidence="8 13" id="KW-0694">RNA-binding</keyword>
<dbReference type="InterPro" id="IPR006325">
    <property type="entry name" value="SRP54_euk"/>
</dbReference>
<dbReference type="SUPFAM" id="SSF47364">
    <property type="entry name" value="Domain of the SRP/SRP receptor G-proteins"/>
    <property type="match status" value="1"/>
</dbReference>
<keyword evidence="16" id="KW-1185">Reference proteome</keyword>
<dbReference type="Gene3D" id="1.10.260.30">
    <property type="entry name" value="Signal recognition particle, SRP54 subunit, M-domain"/>
    <property type="match status" value="1"/>
</dbReference>
<name>A0A0V0R695_PSEPJ</name>